<dbReference type="SUPFAM" id="SSF53850">
    <property type="entry name" value="Periplasmic binding protein-like II"/>
    <property type="match status" value="1"/>
</dbReference>
<keyword evidence="3" id="KW-0238">DNA-binding</keyword>
<dbReference type="Proteomes" id="UP000752172">
    <property type="component" value="Unassembled WGS sequence"/>
</dbReference>
<evidence type="ECO:0000256" key="4">
    <source>
        <dbReference type="ARBA" id="ARBA00023163"/>
    </source>
</evidence>
<reference evidence="6" key="1">
    <citation type="journal article" date="2021" name="PeerJ">
        <title>Extensive microbial diversity within the chicken gut microbiome revealed by metagenomics and culture.</title>
        <authorList>
            <person name="Gilroy R."/>
            <person name="Ravi A."/>
            <person name="Getino M."/>
            <person name="Pursley I."/>
            <person name="Horton D.L."/>
            <person name="Alikhan N.F."/>
            <person name="Baker D."/>
            <person name="Gharbi K."/>
            <person name="Hall N."/>
            <person name="Watson M."/>
            <person name="Adriaenssens E.M."/>
            <person name="Foster-Nyarko E."/>
            <person name="Jarju S."/>
            <person name="Secka A."/>
            <person name="Antonio M."/>
            <person name="Oren A."/>
            <person name="Chaudhuri R.R."/>
            <person name="La Ragione R."/>
            <person name="Hildebrand F."/>
            <person name="Pallen M.J."/>
        </authorList>
    </citation>
    <scope>NUCLEOTIDE SEQUENCE</scope>
    <source>
        <strain evidence="6">ChiSjej2B20-17149</strain>
    </source>
</reference>
<evidence type="ECO:0000259" key="5">
    <source>
        <dbReference type="PROSITE" id="PS50931"/>
    </source>
</evidence>
<dbReference type="InterPro" id="IPR058163">
    <property type="entry name" value="LysR-type_TF_proteobact-type"/>
</dbReference>
<keyword evidence="2" id="KW-0805">Transcription regulation</keyword>
<dbReference type="EMBL" id="DYTS01000410">
    <property type="protein sequence ID" value="HJH21744.1"/>
    <property type="molecule type" value="Genomic_DNA"/>
</dbReference>
<dbReference type="RefSeq" id="WP_098949809.1">
    <property type="nucleotide sequence ID" value="NZ_DYTS01000410.1"/>
</dbReference>
<comment type="caution">
    <text evidence="6">The sequence shown here is derived from an EMBL/GenBank/DDBJ whole genome shotgun (WGS) entry which is preliminary data.</text>
</comment>
<dbReference type="Pfam" id="PF03466">
    <property type="entry name" value="LysR_substrate"/>
    <property type="match status" value="1"/>
</dbReference>
<dbReference type="Gene3D" id="3.40.190.290">
    <property type="match status" value="1"/>
</dbReference>
<reference evidence="6" key="2">
    <citation type="submission" date="2021-09" db="EMBL/GenBank/DDBJ databases">
        <authorList>
            <person name="Gilroy R."/>
        </authorList>
    </citation>
    <scope>NUCLEOTIDE SEQUENCE</scope>
    <source>
        <strain evidence="6">ChiSjej2B20-17149</strain>
    </source>
</reference>
<dbReference type="SUPFAM" id="SSF46785">
    <property type="entry name" value="Winged helix' DNA-binding domain"/>
    <property type="match status" value="1"/>
</dbReference>
<evidence type="ECO:0000256" key="2">
    <source>
        <dbReference type="ARBA" id="ARBA00023015"/>
    </source>
</evidence>
<dbReference type="Pfam" id="PF00126">
    <property type="entry name" value="HTH_1"/>
    <property type="match status" value="1"/>
</dbReference>
<dbReference type="AlphaFoldDB" id="A0A921NP21"/>
<name>A0A921NP21_9PSED</name>
<dbReference type="PROSITE" id="PS50931">
    <property type="entry name" value="HTH_LYSR"/>
    <property type="match status" value="1"/>
</dbReference>
<sequence length="306" mass="33952">MNIASRNRIASNTEPAISCQTAHLNWEDLRYFVAFSQVNSLSGAARVLGVEHATVSRRIAALEKSLSVKLVDRRKRLYELTTVGRKLADLGKQIETQTEAIERLAVAAAQTQQVVEVTVSAPPSVTSEKLIPSLGRFRSTHPNIVLRLLGDSQYSSLSKCQTHLCIRFAKPRQIGIVARRIGSASFSFYGAKTYLQDRSPEQYEFIGYEAEAMTLPQNDWLKKIVGDRPCVLKAKTVELQVRAAEAGVGIALLPSFAVQHSSQLCRLELADPLMVDVWLGVHEDFRAIPSIQAAMNYVEACFYDND</sequence>
<dbReference type="InterPro" id="IPR036388">
    <property type="entry name" value="WH-like_DNA-bd_sf"/>
</dbReference>
<dbReference type="GO" id="GO:0043565">
    <property type="term" value="F:sequence-specific DNA binding"/>
    <property type="evidence" value="ECO:0007669"/>
    <property type="project" value="TreeGrafter"/>
</dbReference>
<feature type="domain" description="HTH lysR-type" evidence="5">
    <location>
        <begin position="24"/>
        <end position="81"/>
    </location>
</feature>
<protein>
    <submittedName>
        <fullName evidence="6">LysR family transcriptional regulator</fullName>
    </submittedName>
</protein>
<dbReference type="InterPro" id="IPR005119">
    <property type="entry name" value="LysR_subst-bd"/>
</dbReference>
<evidence type="ECO:0000256" key="1">
    <source>
        <dbReference type="ARBA" id="ARBA00009437"/>
    </source>
</evidence>
<evidence type="ECO:0000313" key="6">
    <source>
        <dbReference type="EMBL" id="HJH21744.1"/>
    </source>
</evidence>
<proteinExistence type="inferred from homology"/>
<organism evidence="6 7">
    <name type="scientific">Pseudomonas lactis</name>
    <dbReference type="NCBI Taxonomy" id="1615674"/>
    <lineage>
        <taxon>Bacteria</taxon>
        <taxon>Pseudomonadati</taxon>
        <taxon>Pseudomonadota</taxon>
        <taxon>Gammaproteobacteria</taxon>
        <taxon>Pseudomonadales</taxon>
        <taxon>Pseudomonadaceae</taxon>
        <taxon>Pseudomonas</taxon>
    </lineage>
</organism>
<evidence type="ECO:0000256" key="3">
    <source>
        <dbReference type="ARBA" id="ARBA00023125"/>
    </source>
</evidence>
<dbReference type="PANTHER" id="PTHR30537">
    <property type="entry name" value="HTH-TYPE TRANSCRIPTIONAL REGULATOR"/>
    <property type="match status" value="1"/>
</dbReference>
<comment type="similarity">
    <text evidence="1">Belongs to the LysR transcriptional regulatory family.</text>
</comment>
<accession>A0A921NP21</accession>
<dbReference type="Gene3D" id="1.10.10.10">
    <property type="entry name" value="Winged helix-like DNA-binding domain superfamily/Winged helix DNA-binding domain"/>
    <property type="match status" value="1"/>
</dbReference>
<evidence type="ECO:0000313" key="7">
    <source>
        <dbReference type="Proteomes" id="UP000752172"/>
    </source>
</evidence>
<dbReference type="GO" id="GO:0003700">
    <property type="term" value="F:DNA-binding transcription factor activity"/>
    <property type="evidence" value="ECO:0007669"/>
    <property type="project" value="InterPro"/>
</dbReference>
<dbReference type="PANTHER" id="PTHR30537:SF3">
    <property type="entry name" value="TRANSCRIPTIONAL REGULATORY PROTEIN"/>
    <property type="match status" value="1"/>
</dbReference>
<dbReference type="GO" id="GO:0006351">
    <property type="term" value="P:DNA-templated transcription"/>
    <property type="evidence" value="ECO:0007669"/>
    <property type="project" value="TreeGrafter"/>
</dbReference>
<dbReference type="InterPro" id="IPR036390">
    <property type="entry name" value="WH_DNA-bd_sf"/>
</dbReference>
<dbReference type="InterPro" id="IPR000847">
    <property type="entry name" value="LysR_HTH_N"/>
</dbReference>
<keyword evidence="4" id="KW-0804">Transcription</keyword>
<gene>
    <name evidence="6" type="ORF">K8W20_23925</name>
</gene>